<evidence type="ECO:0000256" key="5">
    <source>
        <dbReference type="ARBA" id="ARBA00023136"/>
    </source>
</evidence>
<sequence>MEAFILITASAIMLPGPDTMQIIRIGSASRKLGAVCGLGTTIGNLIWGVASLLGLSALVKTYPVVMDVLALAGSAYLLYMVFTLVRGLVAQCGINHTTPATRGLDSPSTALRAGLFTNLSNPKALIFYGALFSQFITPDMSLGFAIFMPAFMLGFGLIFYCGLGYLAGVAGERIARYMLVIDVLAAVIFSLVAIGMIGNVVGLWQLLSTA</sequence>
<evidence type="ECO:0000256" key="6">
    <source>
        <dbReference type="SAM" id="Phobius"/>
    </source>
</evidence>
<evidence type="ECO:0000313" key="8">
    <source>
        <dbReference type="Proteomes" id="UP000596145"/>
    </source>
</evidence>
<reference evidence="7 8" key="1">
    <citation type="submission" date="2020-12" db="EMBL/GenBank/DDBJ databases">
        <title>FDA dAtabase for Regulatory Grade micrObial Sequences (FDA-ARGOS): Supporting development and validation of Infectious Disease Dx tests.</title>
        <authorList>
            <person name="Sproer C."/>
            <person name="Gronow S."/>
            <person name="Severitt S."/>
            <person name="Schroder I."/>
            <person name="Tallon L."/>
            <person name="Sadzewicz L."/>
            <person name="Zhao X."/>
            <person name="Boylan J."/>
            <person name="Ott S."/>
            <person name="Bowen H."/>
            <person name="Vavikolanu K."/>
            <person name="Mehta A."/>
            <person name="Aluvathingal J."/>
            <person name="Nadendla S."/>
            <person name="Lowell S."/>
            <person name="Myers T."/>
            <person name="Yan Y."/>
            <person name="Sichtig H."/>
        </authorList>
    </citation>
    <scope>NUCLEOTIDE SEQUENCE [LARGE SCALE GENOMIC DNA]</scope>
    <source>
        <strain evidence="7 8">FDAARGOS_1053</strain>
    </source>
</reference>
<evidence type="ECO:0000256" key="4">
    <source>
        <dbReference type="ARBA" id="ARBA00022989"/>
    </source>
</evidence>
<feature type="transmembrane region" description="Helical" evidence="6">
    <location>
        <begin position="110"/>
        <end position="136"/>
    </location>
</feature>
<evidence type="ECO:0000256" key="3">
    <source>
        <dbReference type="ARBA" id="ARBA00022692"/>
    </source>
</evidence>
<evidence type="ECO:0000256" key="2">
    <source>
        <dbReference type="ARBA" id="ARBA00022475"/>
    </source>
</evidence>
<dbReference type="PANTHER" id="PTHR30086">
    <property type="entry name" value="ARGININE EXPORTER PROTEIN ARGO"/>
    <property type="match status" value="1"/>
</dbReference>
<comment type="subcellular location">
    <subcellularLocation>
        <location evidence="1">Cell membrane</location>
        <topology evidence="1">Multi-pass membrane protein</topology>
    </subcellularLocation>
</comment>
<dbReference type="Pfam" id="PF01810">
    <property type="entry name" value="LysE"/>
    <property type="match status" value="1"/>
</dbReference>
<proteinExistence type="predicted"/>
<dbReference type="RefSeq" id="WP_084035991.1">
    <property type="nucleotide sequence ID" value="NZ_CP066007.1"/>
</dbReference>
<dbReference type="Proteomes" id="UP000596145">
    <property type="component" value="Chromosome"/>
</dbReference>
<protein>
    <submittedName>
        <fullName evidence="7">LysE family translocator</fullName>
    </submittedName>
</protein>
<keyword evidence="2" id="KW-1003">Cell membrane</keyword>
<name>A0A7T4JVB9_9CORY</name>
<gene>
    <name evidence="7" type="ORF">I6I10_01680</name>
</gene>
<dbReference type="EMBL" id="CP066007">
    <property type="protein sequence ID" value="QQB46680.1"/>
    <property type="molecule type" value="Genomic_DNA"/>
</dbReference>
<dbReference type="InterPro" id="IPR001123">
    <property type="entry name" value="LeuE-type"/>
</dbReference>
<keyword evidence="5 6" id="KW-0472">Membrane</keyword>
<keyword evidence="4 6" id="KW-1133">Transmembrane helix</keyword>
<evidence type="ECO:0000313" key="7">
    <source>
        <dbReference type="EMBL" id="QQB46680.1"/>
    </source>
</evidence>
<feature type="transmembrane region" description="Helical" evidence="6">
    <location>
        <begin position="179"/>
        <end position="207"/>
    </location>
</feature>
<feature type="transmembrane region" description="Helical" evidence="6">
    <location>
        <begin position="32"/>
        <end position="56"/>
    </location>
</feature>
<organism evidence="7 8">
    <name type="scientific">Corynebacterium glucuronolyticum</name>
    <dbReference type="NCBI Taxonomy" id="39791"/>
    <lineage>
        <taxon>Bacteria</taxon>
        <taxon>Bacillati</taxon>
        <taxon>Actinomycetota</taxon>
        <taxon>Actinomycetes</taxon>
        <taxon>Mycobacteriales</taxon>
        <taxon>Corynebacteriaceae</taxon>
        <taxon>Corynebacterium</taxon>
    </lineage>
</organism>
<dbReference type="PANTHER" id="PTHR30086:SF20">
    <property type="entry name" value="ARGININE EXPORTER PROTEIN ARGO-RELATED"/>
    <property type="match status" value="1"/>
</dbReference>
<dbReference type="GO" id="GO:0005886">
    <property type="term" value="C:plasma membrane"/>
    <property type="evidence" value="ECO:0007669"/>
    <property type="project" value="UniProtKB-SubCell"/>
</dbReference>
<dbReference type="GeneID" id="92758980"/>
<dbReference type="OrthoDB" id="9784202at2"/>
<feature type="transmembrane region" description="Helical" evidence="6">
    <location>
        <begin position="142"/>
        <end position="167"/>
    </location>
</feature>
<feature type="transmembrane region" description="Helical" evidence="6">
    <location>
        <begin position="68"/>
        <end position="89"/>
    </location>
</feature>
<accession>A0A7T4JVB9</accession>
<evidence type="ECO:0000256" key="1">
    <source>
        <dbReference type="ARBA" id="ARBA00004651"/>
    </source>
</evidence>
<dbReference type="GO" id="GO:0015171">
    <property type="term" value="F:amino acid transmembrane transporter activity"/>
    <property type="evidence" value="ECO:0007669"/>
    <property type="project" value="TreeGrafter"/>
</dbReference>
<keyword evidence="3 6" id="KW-0812">Transmembrane</keyword>
<dbReference type="AlphaFoldDB" id="A0A7T4JVB9"/>